<keyword evidence="1" id="KW-0812">Transmembrane</keyword>
<organism evidence="2 3">
    <name type="scientific">Butyrivibrio fibrisolvens DSM 3071</name>
    <dbReference type="NCBI Taxonomy" id="1121131"/>
    <lineage>
        <taxon>Bacteria</taxon>
        <taxon>Bacillati</taxon>
        <taxon>Bacillota</taxon>
        <taxon>Clostridia</taxon>
        <taxon>Lachnospirales</taxon>
        <taxon>Lachnospiraceae</taxon>
        <taxon>Butyrivibrio</taxon>
    </lineage>
</organism>
<dbReference type="STRING" id="1121131.SAMN02745229_00760"/>
<keyword evidence="1" id="KW-1133">Transmembrane helix</keyword>
<dbReference type="OrthoDB" id="2007144at2"/>
<dbReference type="AlphaFoldDB" id="A0A1M5UVQ7"/>
<proteinExistence type="predicted"/>
<dbReference type="RefSeq" id="WP_073385649.1">
    <property type="nucleotide sequence ID" value="NZ_FQXK01000006.1"/>
</dbReference>
<evidence type="ECO:0000256" key="1">
    <source>
        <dbReference type="SAM" id="Phobius"/>
    </source>
</evidence>
<reference evidence="3" key="1">
    <citation type="submission" date="2016-11" db="EMBL/GenBank/DDBJ databases">
        <authorList>
            <person name="Varghese N."/>
            <person name="Submissions S."/>
        </authorList>
    </citation>
    <scope>NUCLEOTIDE SEQUENCE [LARGE SCALE GENOMIC DNA]</scope>
    <source>
        <strain evidence="3">DSM 3071</strain>
    </source>
</reference>
<gene>
    <name evidence="2" type="ORF">SAMN02745229_00760</name>
</gene>
<dbReference type="EMBL" id="FQXK01000006">
    <property type="protein sequence ID" value="SHH67006.1"/>
    <property type="molecule type" value="Genomic_DNA"/>
</dbReference>
<protein>
    <submittedName>
        <fullName evidence="2">Uncharacterized protein</fullName>
    </submittedName>
</protein>
<dbReference type="GeneID" id="89511543"/>
<evidence type="ECO:0000313" key="2">
    <source>
        <dbReference type="EMBL" id="SHH67006.1"/>
    </source>
</evidence>
<evidence type="ECO:0000313" key="3">
    <source>
        <dbReference type="Proteomes" id="UP000184278"/>
    </source>
</evidence>
<accession>A0A1M5UVQ7</accession>
<sequence>MEININDILCNIRKMFCNIFRKIGERKEVAIFLVEIGIIIAYAVVCNISHDFQEKNASCFGFDSKNYYTAECIKIWDEYGCSVFFEDNQEEVLAKLESIISDSEIIDNIQTNTKILGIFNGYSEEEIESAINAFVYGCNNSEHISGSYNSIKDVPEPLIRCTYSEILRHSADSELHEGVEKNFNRYMSKLEQDALNPDFME</sequence>
<keyword evidence="3" id="KW-1185">Reference proteome</keyword>
<name>A0A1M5UVQ7_BUTFI</name>
<feature type="transmembrane region" description="Helical" evidence="1">
    <location>
        <begin position="29"/>
        <end position="50"/>
    </location>
</feature>
<dbReference type="Proteomes" id="UP000184278">
    <property type="component" value="Unassembled WGS sequence"/>
</dbReference>
<keyword evidence="1" id="KW-0472">Membrane</keyword>